<evidence type="ECO:0000256" key="2">
    <source>
        <dbReference type="ARBA" id="ARBA00001973"/>
    </source>
</evidence>
<evidence type="ECO:0000256" key="10">
    <source>
        <dbReference type="ARBA" id="ARBA00023008"/>
    </source>
</evidence>
<dbReference type="EC" id="1.7.2.1" evidence="5"/>
<reference evidence="15 16" key="1">
    <citation type="submission" date="2019-07" db="EMBL/GenBank/DDBJ databases">
        <title>Genomic Encyclopedia of Archaeal and Bacterial Type Strains, Phase II (KMG-II): from individual species to whole genera.</title>
        <authorList>
            <person name="Goeker M."/>
        </authorList>
    </citation>
    <scope>NUCLEOTIDE SEQUENCE [LARGE SCALE GENOMIC DNA]</scope>
    <source>
        <strain evidence="15 16">DSM 21935</strain>
    </source>
</reference>
<dbReference type="RefSeq" id="WP_148897526.1">
    <property type="nucleotide sequence ID" value="NZ_VNHY01000001.1"/>
</dbReference>
<evidence type="ECO:0000256" key="4">
    <source>
        <dbReference type="ARBA" id="ARBA00011233"/>
    </source>
</evidence>
<dbReference type="GO" id="GO:0005507">
    <property type="term" value="F:copper ion binding"/>
    <property type="evidence" value="ECO:0007669"/>
    <property type="project" value="InterPro"/>
</dbReference>
<proteinExistence type="inferred from homology"/>
<dbReference type="EMBL" id="VNHY01000001">
    <property type="protein sequence ID" value="TYP94830.1"/>
    <property type="molecule type" value="Genomic_DNA"/>
</dbReference>
<comment type="caution">
    <text evidence="15">The sequence shown here is derived from an EMBL/GenBank/DDBJ whole genome shotgun (WGS) entry which is preliminary data.</text>
</comment>
<evidence type="ECO:0000313" key="15">
    <source>
        <dbReference type="EMBL" id="TYP94830.1"/>
    </source>
</evidence>
<accession>A0A5D3YLS0</accession>
<evidence type="ECO:0000256" key="9">
    <source>
        <dbReference type="ARBA" id="ARBA00023002"/>
    </source>
</evidence>
<dbReference type="GO" id="GO:0050421">
    <property type="term" value="F:nitrite reductase (NO-forming) activity"/>
    <property type="evidence" value="ECO:0007669"/>
    <property type="project" value="UniProtKB-EC"/>
</dbReference>
<evidence type="ECO:0000256" key="8">
    <source>
        <dbReference type="ARBA" id="ARBA00022737"/>
    </source>
</evidence>
<keyword evidence="9" id="KW-0560">Oxidoreductase</keyword>
<dbReference type="Proteomes" id="UP000324595">
    <property type="component" value="Unassembled WGS sequence"/>
</dbReference>
<evidence type="ECO:0000259" key="14">
    <source>
        <dbReference type="Pfam" id="PF07732"/>
    </source>
</evidence>
<dbReference type="AlphaFoldDB" id="A0A5D3YLS0"/>
<keyword evidence="8" id="KW-0677">Repeat</keyword>
<evidence type="ECO:0000256" key="5">
    <source>
        <dbReference type="ARBA" id="ARBA00011882"/>
    </source>
</evidence>
<dbReference type="OrthoDB" id="9811395at2"/>
<comment type="cofactor">
    <cofactor evidence="1 12">
        <name>Cu(+)</name>
        <dbReference type="ChEBI" id="CHEBI:49552"/>
    </cofactor>
</comment>
<evidence type="ECO:0000256" key="3">
    <source>
        <dbReference type="ARBA" id="ARBA00010609"/>
    </source>
</evidence>
<dbReference type="InterPro" id="IPR045087">
    <property type="entry name" value="Cu-oxidase_fam"/>
</dbReference>
<evidence type="ECO:0000256" key="12">
    <source>
        <dbReference type="PIRSR" id="PIRSR601287-1"/>
    </source>
</evidence>
<dbReference type="PANTHER" id="PTHR11709">
    <property type="entry name" value="MULTI-COPPER OXIDASE"/>
    <property type="match status" value="1"/>
</dbReference>
<evidence type="ECO:0000256" key="7">
    <source>
        <dbReference type="ARBA" id="ARBA00022723"/>
    </source>
</evidence>
<evidence type="ECO:0000256" key="11">
    <source>
        <dbReference type="ARBA" id="ARBA00049340"/>
    </source>
</evidence>
<comment type="subunit">
    <text evidence="4">Homotrimer.</text>
</comment>
<gene>
    <name evidence="15" type="ORF">LX73_0119</name>
</gene>
<feature type="binding site" description="type 1 copper site" evidence="12">
    <location>
        <position position="172"/>
    </location>
    <ligand>
        <name>Cu cation</name>
        <dbReference type="ChEBI" id="CHEBI:23378"/>
        <label>1</label>
    </ligand>
</feature>
<sequence>MSSDKTDNGFSRKQFMKNMGGAMLSGGFLAGALPFGAQAKEQKNKPNLKPAAVEADRVAADPTNIPGPIKRSSPKTHEIELETTEVVAEIEDGVQFRYMTYGDQVPGPMIRVRQGDTVILTLKASENNAMLHNVDFHAVYGTGGGANATFVTPGQSKTIKFKAMYPGAYIYHCAVPRLDYHISSGMYGMIFVEPKEGLPEVDHELYFGQNEVYTQQSIGAQGMHEFDHEAMRDEISTYVLLNGEKKAITADRRGPVKVKKGETARLFFVNGGPNLSSSFHPIGNVWTKAWREGAIASNPERYVQTTEIPPGSCGIFEMDFPVPSTIHLVDHALSRVASKGMMGDIVVEGKDEPDIFDPNYSS</sequence>
<dbReference type="CDD" id="cd11020">
    <property type="entry name" value="CuRO_1_CuNIR"/>
    <property type="match status" value="1"/>
</dbReference>
<feature type="domain" description="Plastocyanin-like" evidence="14">
    <location>
        <begin position="85"/>
        <end position="196"/>
    </location>
</feature>
<evidence type="ECO:0000313" key="16">
    <source>
        <dbReference type="Proteomes" id="UP000324595"/>
    </source>
</evidence>
<comment type="similarity">
    <text evidence="3">Belongs to the multicopper oxidase family.</text>
</comment>
<feature type="binding site" description="type 1 copper site" evidence="12">
    <location>
        <position position="331"/>
    </location>
    <ligand>
        <name>Cu cation</name>
        <dbReference type="ChEBI" id="CHEBI:23378"/>
        <label>1</label>
    </ligand>
</feature>
<dbReference type="CDD" id="cd04208">
    <property type="entry name" value="CuRO_2_CuNIR"/>
    <property type="match status" value="1"/>
</dbReference>
<evidence type="ECO:0000256" key="13">
    <source>
        <dbReference type="SAM" id="MobiDB-lite"/>
    </source>
</evidence>
<dbReference type="InterPro" id="IPR006311">
    <property type="entry name" value="TAT_signal"/>
</dbReference>
<feature type="region of interest" description="Disordered" evidence="13">
    <location>
        <begin position="40"/>
        <end position="73"/>
    </location>
</feature>
<name>A0A5D3YLS0_9BACT</name>
<feature type="binding site" description="type 1 copper site" evidence="12">
    <location>
        <position position="181"/>
    </location>
    <ligand>
        <name>Cu cation</name>
        <dbReference type="ChEBI" id="CHEBI:23378"/>
        <label>1</label>
    </ligand>
</feature>
<protein>
    <recommendedName>
        <fullName evidence="6">Copper-containing nitrite reductase</fullName>
        <ecNumber evidence="5">1.7.2.1</ecNumber>
    </recommendedName>
</protein>
<dbReference type="InterPro" id="IPR001287">
    <property type="entry name" value="NO2-reductase_Cu"/>
</dbReference>
<dbReference type="FunFam" id="2.60.40.420:FF:000093">
    <property type="entry name" value="Copper-containing nitrite reductase"/>
    <property type="match status" value="1"/>
</dbReference>
<keyword evidence="16" id="KW-1185">Reference proteome</keyword>
<dbReference type="PANTHER" id="PTHR11709:SF394">
    <property type="entry name" value="FI03373P-RELATED"/>
    <property type="match status" value="1"/>
</dbReference>
<dbReference type="InterPro" id="IPR011707">
    <property type="entry name" value="Cu-oxidase-like_N"/>
</dbReference>
<comment type="cofactor">
    <cofactor evidence="2 12">
        <name>Cu(2+)</name>
        <dbReference type="ChEBI" id="CHEBI:29036"/>
    </cofactor>
</comment>
<evidence type="ECO:0000256" key="1">
    <source>
        <dbReference type="ARBA" id="ARBA00001960"/>
    </source>
</evidence>
<keyword evidence="10 12" id="KW-0186">Copper</keyword>
<dbReference type="SUPFAM" id="SSF49503">
    <property type="entry name" value="Cupredoxins"/>
    <property type="match status" value="2"/>
</dbReference>
<dbReference type="PROSITE" id="PS51318">
    <property type="entry name" value="TAT"/>
    <property type="match status" value="1"/>
</dbReference>
<dbReference type="Gene3D" id="2.60.40.420">
    <property type="entry name" value="Cupredoxins - blue copper proteins"/>
    <property type="match status" value="2"/>
</dbReference>
<keyword evidence="7 12" id="KW-0479">Metal-binding</keyword>
<comment type="catalytic activity">
    <reaction evidence="11">
        <text>nitric oxide + Fe(III)-[cytochrome c] + H2O = Fe(II)-[cytochrome c] + nitrite + 2 H(+)</text>
        <dbReference type="Rhea" id="RHEA:15233"/>
        <dbReference type="Rhea" id="RHEA-COMP:10350"/>
        <dbReference type="Rhea" id="RHEA-COMP:14399"/>
        <dbReference type="ChEBI" id="CHEBI:15377"/>
        <dbReference type="ChEBI" id="CHEBI:15378"/>
        <dbReference type="ChEBI" id="CHEBI:16301"/>
        <dbReference type="ChEBI" id="CHEBI:16480"/>
        <dbReference type="ChEBI" id="CHEBI:29033"/>
        <dbReference type="ChEBI" id="CHEBI:29034"/>
        <dbReference type="EC" id="1.7.2.1"/>
    </reaction>
</comment>
<feature type="binding site" description="type 1 copper site" evidence="12">
    <location>
        <position position="186"/>
    </location>
    <ligand>
        <name>Cu cation</name>
        <dbReference type="ChEBI" id="CHEBI:23378"/>
        <label>1</label>
    </ligand>
</feature>
<feature type="binding site" description="type 2 copper site" evidence="12">
    <location>
        <position position="173"/>
    </location>
    <ligand>
        <name>Cu cation</name>
        <dbReference type="ChEBI" id="CHEBI:23378"/>
        <label>2</label>
    </ligand>
</feature>
<organism evidence="15 16">
    <name type="scientific">Fodinibius salinus</name>
    <dbReference type="NCBI Taxonomy" id="860790"/>
    <lineage>
        <taxon>Bacteria</taxon>
        <taxon>Pseudomonadati</taxon>
        <taxon>Balneolota</taxon>
        <taxon>Balneolia</taxon>
        <taxon>Balneolales</taxon>
        <taxon>Balneolaceae</taxon>
        <taxon>Fodinibius</taxon>
    </lineage>
</organism>
<feature type="binding site" description="type 1 copper site" evidence="12">
    <location>
        <position position="132"/>
    </location>
    <ligand>
        <name>Cu cation</name>
        <dbReference type="ChEBI" id="CHEBI:23378"/>
        <label>1</label>
    </ligand>
</feature>
<dbReference type="Pfam" id="PF07732">
    <property type="entry name" value="Cu-oxidase_3"/>
    <property type="match status" value="1"/>
</dbReference>
<dbReference type="PRINTS" id="PR00695">
    <property type="entry name" value="CUNO2RDTASE"/>
</dbReference>
<evidence type="ECO:0000256" key="6">
    <source>
        <dbReference type="ARBA" id="ARBA00017290"/>
    </source>
</evidence>
<dbReference type="InterPro" id="IPR008972">
    <property type="entry name" value="Cupredoxin"/>
</dbReference>
<dbReference type="NCBIfam" id="TIGR02376">
    <property type="entry name" value="Cu_nitrite_red"/>
    <property type="match status" value="1"/>
</dbReference>
<feature type="binding site" description="type 1 copper site" evidence="12">
    <location>
        <position position="137"/>
    </location>
    <ligand>
        <name>Cu cation</name>
        <dbReference type="ChEBI" id="CHEBI:23378"/>
        <label>1</label>
    </ligand>
</feature>